<feature type="region of interest" description="Disordered" evidence="3">
    <location>
        <begin position="307"/>
        <end position="333"/>
    </location>
</feature>
<dbReference type="PANTHER" id="PTHR13620">
    <property type="entry name" value="3-5 EXONUCLEASE"/>
    <property type="match status" value="1"/>
</dbReference>
<dbReference type="Gene3D" id="3.30.420.10">
    <property type="entry name" value="Ribonuclease H-like superfamily/Ribonuclease H"/>
    <property type="match status" value="1"/>
</dbReference>
<evidence type="ECO:0000313" key="6">
    <source>
        <dbReference type="Proteomes" id="UP000799536"/>
    </source>
</evidence>
<name>A0A9P4MVB6_9PLEO</name>
<dbReference type="InterPro" id="IPR051132">
    <property type="entry name" value="3-5_Exonuclease_domain"/>
</dbReference>
<dbReference type="InterPro" id="IPR002562">
    <property type="entry name" value="3'-5'_exonuclease_dom"/>
</dbReference>
<organism evidence="5 6">
    <name type="scientific">Delitschia confertaspora ATCC 74209</name>
    <dbReference type="NCBI Taxonomy" id="1513339"/>
    <lineage>
        <taxon>Eukaryota</taxon>
        <taxon>Fungi</taxon>
        <taxon>Dikarya</taxon>
        <taxon>Ascomycota</taxon>
        <taxon>Pezizomycotina</taxon>
        <taxon>Dothideomycetes</taxon>
        <taxon>Pleosporomycetidae</taxon>
        <taxon>Pleosporales</taxon>
        <taxon>Delitschiaceae</taxon>
        <taxon>Delitschia</taxon>
    </lineage>
</organism>
<dbReference type="OrthoDB" id="1920326at2759"/>
<dbReference type="SMART" id="SM00474">
    <property type="entry name" value="35EXOc"/>
    <property type="match status" value="1"/>
</dbReference>
<dbReference type="InterPro" id="IPR012337">
    <property type="entry name" value="RNaseH-like_sf"/>
</dbReference>
<dbReference type="SMART" id="SM00341">
    <property type="entry name" value="HRDC"/>
    <property type="match status" value="1"/>
</dbReference>
<feature type="compositionally biased region" description="Polar residues" evidence="3">
    <location>
        <begin position="454"/>
        <end position="482"/>
    </location>
</feature>
<dbReference type="Pfam" id="PF01612">
    <property type="entry name" value="DNA_pol_A_exo1"/>
    <property type="match status" value="1"/>
</dbReference>
<dbReference type="SUPFAM" id="SSF47819">
    <property type="entry name" value="HRDC-like"/>
    <property type="match status" value="2"/>
</dbReference>
<dbReference type="GO" id="GO:0005737">
    <property type="term" value="C:cytoplasm"/>
    <property type="evidence" value="ECO:0007669"/>
    <property type="project" value="TreeGrafter"/>
</dbReference>
<dbReference type="PANTHER" id="PTHR13620:SF104">
    <property type="entry name" value="EXONUCLEASE 3'-5' DOMAIN-CONTAINING PROTEIN 2"/>
    <property type="match status" value="1"/>
</dbReference>
<proteinExistence type="predicted"/>
<dbReference type="SUPFAM" id="SSF53098">
    <property type="entry name" value="Ribonuclease H-like"/>
    <property type="match status" value="1"/>
</dbReference>
<dbReference type="Proteomes" id="UP000799536">
    <property type="component" value="Unassembled WGS sequence"/>
</dbReference>
<evidence type="ECO:0000256" key="3">
    <source>
        <dbReference type="SAM" id="MobiDB-lite"/>
    </source>
</evidence>
<feature type="compositionally biased region" description="Polar residues" evidence="3">
    <location>
        <begin position="431"/>
        <end position="444"/>
    </location>
</feature>
<feature type="region of interest" description="Disordered" evidence="3">
    <location>
        <begin position="416"/>
        <end position="567"/>
    </location>
</feature>
<dbReference type="EMBL" id="ML993889">
    <property type="protein sequence ID" value="KAF2203932.1"/>
    <property type="molecule type" value="Genomic_DNA"/>
</dbReference>
<evidence type="ECO:0000259" key="4">
    <source>
        <dbReference type="PROSITE" id="PS50967"/>
    </source>
</evidence>
<dbReference type="GO" id="GO:0003676">
    <property type="term" value="F:nucleic acid binding"/>
    <property type="evidence" value="ECO:0007669"/>
    <property type="project" value="InterPro"/>
</dbReference>
<feature type="domain" description="HRDC" evidence="4">
    <location>
        <begin position="334"/>
        <end position="414"/>
    </location>
</feature>
<dbReference type="GO" id="GO:0005634">
    <property type="term" value="C:nucleus"/>
    <property type="evidence" value="ECO:0007669"/>
    <property type="project" value="TreeGrafter"/>
</dbReference>
<reference evidence="5" key="1">
    <citation type="journal article" date="2020" name="Stud. Mycol.">
        <title>101 Dothideomycetes genomes: a test case for predicting lifestyles and emergence of pathogens.</title>
        <authorList>
            <person name="Haridas S."/>
            <person name="Albert R."/>
            <person name="Binder M."/>
            <person name="Bloem J."/>
            <person name="Labutti K."/>
            <person name="Salamov A."/>
            <person name="Andreopoulos B."/>
            <person name="Baker S."/>
            <person name="Barry K."/>
            <person name="Bills G."/>
            <person name="Bluhm B."/>
            <person name="Cannon C."/>
            <person name="Castanera R."/>
            <person name="Culley D."/>
            <person name="Daum C."/>
            <person name="Ezra D."/>
            <person name="Gonzalez J."/>
            <person name="Henrissat B."/>
            <person name="Kuo A."/>
            <person name="Liang C."/>
            <person name="Lipzen A."/>
            <person name="Lutzoni F."/>
            <person name="Magnuson J."/>
            <person name="Mondo S."/>
            <person name="Nolan M."/>
            <person name="Ohm R."/>
            <person name="Pangilinan J."/>
            <person name="Park H.-J."/>
            <person name="Ramirez L."/>
            <person name="Alfaro M."/>
            <person name="Sun H."/>
            <person name="Tritt A."/>
            <person name="Yoshinaga Y."/>
            <person name="Zwiers L.-H."/>
            <person name="Turgeon B."/>
            <person name="Goodwin S."/>
            <person name="Spatafora J."/>
            <person name="Crous P."/>
            <person name="Grigoriev I."/>
        </authorList>
    </citation>
    <scope>NUCLEOTIDE SEQUENCE</scope>
    <source>
        <strain evidence="5">ATCC 74209</strain>
    </source>
</reference>
<dbReference type="Pfam" id="PF00570">
    <property type="entry name" value="HRDC"/>
    <property type="match status" value="1"/>
</dbReference>
<dbReference type="InterPro" id="IPR002121">
    <property type="entry name" value="HRDC_dom"/>
</dbReference>
<dbReference type="CDD" id="cd06141">
    <property type="entry name" value="WRN_exo"/>
    <property type="match status" value="1"/>
</dbReference>
<sequence length="648" mass="71935">MAELTLPGDDNIKWPLRYQIRPSQTRRDPQGNIDNVVATNLAPLEPLEKWWSHKLYRCPNHKPVEVLYSASKITSEALAKQFLDEPILGFDMEWFMWAKPTSCLQEQISLIQLACEDKIGLFHIGLHSGSTPDELIAPSLKKILESPKITKVGVAIMNADGKRLVEYFNIKPQSMFELSHLHRLVTFGPKLPGLVNTKLWALDKQVEEHLGLPLLKEETTRKGNWSKRLNQKQQDYAAADAYAGFMLYHCMNHKRKLMVPSPPLPLYADSYLPFRFPKVFQIRLHSADQTKEYITPEQFWGSAMPAGTVSGATAKRTPKSKRVKNQETNDKPPDAHEKILFERLAQSRRSIAHAAGLKSYIVAHDNVLRDIAKHRPATECALGRIRGIGPEKLAKYGAGWLEIISQFLKDYNLSSNAPVNRRGPAEAVTKTPVSQAPMSVTLSKASRRRPAPNTPSSRDILSSSPPFKTPLSQPPQLHTGLTSLVEGTRIDGQQVREESLGTMSGSKNIKMGQSDELQSPTFSSSSSSNESNSKRKRSPTPTCRTSPRTSPGVLVPVPAQPRPQSLLTPRSRKFHSALTALGRRAATKLKRPLESVVSASTIQLIVASPPRTEEELQRIHGISSFVQACGLAGFDLMKVVSIHAPALS</sequence>
<dbReference type="InterPro" id="IPR044876">
    <property type="entry name" value="HRDC_dom_sf"/>
</dbReference>
<keyword evidence="2" id="KW-0378">Hydrolase</keyword>
<keyword evidence="6" id="KW-1185">Reference proteome</keyword>
<evidence type="ECO:0000256" key="2">
    <source>
        <dbReference type="ARBA" id="ARBA00022801"/>
    </source>
</evidence>
<accession>A0A9P4MVB6</accession>
<feature type="compositionally biased region" description="Low complexity" evidence="3">
    <location>
        <begin position="539"/>
        <end position="551"/>
    </location>
</feature>
<dbReference type="InterPro" id="IPR036397">
    <property type="entry name" value="RNaseH_sf"/>
</dbReference>
<evidence type="ECO:0000256" key="1">
    <source>
        <dbReference type="ARBA" id="ARBA00022722"/>
    </source>
</evidence>
<gene>
    <name evidence="5" type="ORF">GQ43DRAFT_365697</name>
</gene>
<feature type="compositionally biased region" description="Basic and acidic residues" evidence="3">
    <location>
        <begin position="324"/>
        <end position="333"/>
    </location>
</feature>
<dbReference type="PROSITE" id="PS50967">
    <property type="entry name" value="HRDC"/>
    <property type="match status" value="1"/>
</dbReference>
<comment type="caution">
    <text evidence="5">The sequence shown here is derived from an EMBL/GenBank/DDBJ whole genome shotgun (WGS) entry which is preliminary data.</text>
</comment>
<dbReference type="GO" id="GO:0000166">
    <property type="term" value="F:nucleotide binding"/>
    <property type="evidence" value="ECO:0007669"/>
    <property type="project" value="InterPro"/>
</dbReference>
<protein>
    <recommendedName>
        <fullName evidence="4">HRDC domain-containing protein</fullName>
    </recommendedName>
</protein>
<dbReference type="GO" id="GO:0008408">
    <property type="term" value="F:3'-5' exonuclease activity"/>
    <property type="evidence" value="ECO:0007669"/>
    <property type="project" value="InterPro"/>
</dbReference>
<dbReference type="InterPro" id="IPR010997">
    <property type="entry name" value="HRDC-like_sf"/>
</dbReference>
<evidence type="ECO:0000313" key="5">
    <source>
        <dbReference type="EMBL" id="KAF2203932.1"/>
    </source>
</evidence>
<dbReference type="GO" id="GO:0006139">
    <property type="term" value="P:nucleobase-containing compound metabolic process"/>
    <property type="evidence" value="ECO:0007669"/>
    <property type="project" value="InterPro"/>
</dbReference>
<dbReference type="AlphaFoldDB" id="A0A9P4MVB6"/>
<keyword evidence="1" id="KW-0540">Nuclease</keyword>
<dbReference type="Gene3D" id="1.10.150.80">
    <property type="entry name" value="HRDC domain"/>
    <property type="match status" value="2"/>
</dbReference>